<dbReference type="EMBL" id="REGN01001223">
    <property type="protein sequence ID" value="RNA36161.1"/>
    <property type="molecule type" value="Genomic_DNA"/>
</dbReference>
<feature type="region of interest" description="Disordered" evidence="1">
    <location>
        <begin position="1"/>
        <end position="26"/>
    </location>
</feature>
<proteinExistence type="predicted"/>
<dbReference type="Gene3D" id="3.60.10.10">
    <property type="entry name" value="Endonuclease/exonuclease/phosphatase"/>
    <property type="match status" value="1"/>
</dbReference>
<keyword evidence="2" id="KW-0808">Transferase</keyword>
<keyword evidence="2" id="KW-0695">RNA-directed DNA polymerase</keyword>
<evidence type="ECO:0000313" key="2">
    <source>
        <dbReference type="EMBL" id="RNA36161.1"/>
    </source>
</evidence>
<feature type="compositionally biased region" description="Polar residues" evidence="1">
    <location>
        <begin position="1"/>
        <end position="21"/>
    </location>
</feature>
<dbReference type="GO" id="GO:0003964">
    <property type="term" value="F:RNA-directed DNA polymerase activity"/>
    <property type="evidence" value="ECO:0007669"/>
    <property type="project" value="UniProtKB-KW"/>
</dbReference>
<dbReference type="SUPFAM" id="SSF56219">
    <property type="entry name" value="DNase I-like"/>
    <property type="match status" value="1"/>
</dbReference>
<comment type="caution">
    <text evidence="2">The sequence shown here is derived from an EMBL/GenBank/DDBJ whole genome shotgun (WGS) entry which is preliminary data.</text>
</comment>
<dbReference type="Proteomes" id="UP000276133">
    <property type="component" value="Unassembled WGS sequence"/>
</dbReference>
<reference evidence="2 3" key="1">
    <citation type="journal article" date="2018" name="Sci. Rep.">
        <title>Genomic signatures of local adaptation to the degree of environmental predictability in rotifers.</title>
        <authorList>
            <person name="Franch-Gras L."/>
            <person name="Hahn C."/>
            <person name="Garcia-Roger E.M."/>
            <person name="Carmona M.J."/>
            <person name="Serra M."/>
            <person name="Gomez A."/>
        </authorList>
    </citation>
    <scope>NUCLEOTIDE SEQUENCE [LARGE SCALE GENOMIC DNA]</scope>
    <source>
        <strain evidence="2">HYR1</strain>
    </source>
</reference>
<keyword evidence="2" id="KW-0548">Nucleotidyltransferase</keyword>
<keyword evidence="3" id="KW-1185">Reference proteome</keyword>
<protein>
    <submittedName>
        <fullName evidence="2">RNA-directed DNA polymerase from mobile element jockey-like</fullName>
    </submittedName>
</protein>
<dbReference type="InterPro" id="IPR036691">
    <property type="entry name" value="Endo/exonu/phosph_ase_sf"/>
</dbReference>
<evidence type="ECO:0000313" key="3">
    <source>
        <dbReference type="Proteomes" id="UP000276133"/>
    </source>
</evidence>
<name>A0A3M7SK53_BRAPC</name>
<gene>
    <name evidence="2" type="ORF">BpHYR1_025721</name>
</gene>
<sequence length="172" mass="19287">MDPKRASNSTGVSVGDTSTRSTEPRRRYSYRVFCSTPLAKHNPSFPNAPLPKPTSNPTSIPNSPLIRCLYTNATSLNNKWDELKARLITENYPHLLLITETWFTNNSITNLDNYTLFRKHRSYSSVGGVAIYARDEILTVEANHIIKPASSSEQIWCSIITPCRESIPVGCL</sequence>
<dbReference type="OrthoDB" id="410381at2759"/>
<evidence type="ECO:0000256" key="1">
    <source>
        <dbReference type="SAM" id="MobiDB-lite"/>
    </source>
</evidence>
<accession>A0A3M7SK53</accession>
<organism evidence="2 3">
    <name type="scientific">Brachionus plicatilis</name>
    <name type="common">Marine rotifer</name>
    <name type="synonym">Brachionus muelleri</name>
    <dbReference type="NCBI Taxonomy" id="10195"/>
    <lineage>
        <taxon>Eukaryota</taxon>
        <taxon>Metazoa</taxon>
        <taxon>Spiralia</taxon>
        <taxon>Gnathifera</taxon>
        <taxon>Rotifera</taxon>
        <taxon>Eurotatoria</taxon>
        <taxon>Monogononta</taxon>
        <taxon>Pseudotrocha</taxon>
        <taxon>Ploima</taxon>
        <taxon>Brachionidae</taxon>
        <taxon>Brachionus</taxon>
    </lineage>
</organism>
<dbReference type="AlphaFoldDB" id="A0A3M7SK53"/>